<dbReference type="RefSeq" id="XP_059603260.1">
    <property type="nucleotide sequence ID" value="XM_059749864.1"/>
</dbReference>
<evidence type="ECO:0000256" key="1">
    <source>
        <dbReference type="SAM" id="SignalP"/>
    </source>
</evidence>
<dbReference type="KEGG" id="ang:An01g08250"/>
<protein>
    <submittedName>
        <fullName evidence="2">Uncharacterized protein</fullName>
    </submittedName>
</protein>
<dbReference type="AlphaFoldDB" id="A0AAJ8E0V1"/>
<gene>
    <name evidence="2" type="ORF">An01g08250</name>
</gene>
<reference evidence="2" key="2">
    <citation type="submission" date="2025-08" db="UniProtKB">
        <authorList>
            <consortium name="RefSeq"/>
        </authorList>
    </citation>
    <scope>IDENTIFICATION</scope>
</reference>
<dbReference type="VEuPathDB" id="FungiDB:An01g08250"/>
<sequence>MTCCPWWVCVYIVKGFKAAAWLIGDDVGESAVAFVFGRRTARPQAAGTWLGSGRRRWQEREESGIGCVLSFSSTWGPEAEPPQSKDTLESQPQQFRQYWLLTVSRCTPGEVEIGRAIESRTIRRASGDRDTRGRTTKVC</sequence>
<evidence type="ECO:0000313" key="2">
    <source>
        <dbReference type="RefSeq" id="XP_059603260.1"/>
    </source>
</evidence>
<keyword evidence="1" id="KW-0732">Signal</keyword>
<dbReference type="GeneID" id="84590023"/>
<organism evidence="2">
    <name type="scientific">Aspergillus niger</name>
    <dbReference type="NCBI Taxonomy" id="5061"/>
    <lineage>
        <taxon>Eukaryota</taxon>
        <taxon>Fungi</taxon>
        <taxon>Dikarya</taxon>
        <taxon>Ascomycota</taxon>
        <taxon>Pezizomycotina</taxon>
        <taxon>Eurotiomycetes</taxon>
        <taxon>Eurotiomycetidae</taxon>
        <taxon>Eurotiales</taxon>
        <taxon>Aspergillaceae</taxon>
        <taxon>Aspergillus</taxon>
        <taxon>Aspergillus subgen. Circumdati</taxon>
    </lineage>
</organism>
<reference evidence="2" key="1">
    <citation type="submission" date="2025-02" db="EMBL/GenBank/DDBJ databases">
        <authorList>
            <consortium name="NCBI Genome Project"/>
        </authorList>
    </citation>
    <scope>NUCLEOTIDE SEQUENCE</scope>
</reference>
<accession>A0AAJ8E0V1</accession>
<name>A0AAJ8E0V1_ASPNG</name>
<feature type="chain" id="PRO_5044888745" evidence="1">
    <location>
        <begin position="19"/>
        <end position="139"/>
    </location>
</feature>
<feature type="signal peptide" evidence="1">
    <location>
        <begin position="1"/>
        <end position="18"/>
    </location>
</feature>
<proteinExistence type="predicted"/>